<reference evidence="2 3" key="1">
    <citation type="journal article" date="2023" name="bioRxiv">
        <title>High-quality genome assemblies of four members of thePodospora anserinaspecies complex.</title>
        <authorList>
            <person name="Ament-Velasquez S.L."/>
            <person name="Vogan A.A."/>
            <person name="Wallerman O."/>
            <person name="Hartmann F."/>
            <person name="Gautier V."/>
            <person name="Silar P."/>
            <person name="Giraud T."/>
            <person name="Johannesson H."/>
        </authorList>
    </citation>
    <scope>NUCLEOTIDE SEQUENCE [LARGE SCALE GENOMIC DNA]</scope>
    <source>
        <strain evidence="2 3">CBS 112042</strain>
    </source>
</reference>
<evidence type="ECO:0000313" key="3">
    <source>
        <dbReference type="Proteomes" id="UP001322138"/>
    </source>
</evidence>
<sequence>MADAYTDYKASKSRETRYPTIGFLWSPSTLQARSLTFPTPSSQLSSFSFGQQPRTSSRTAFRT</sequence>
<feature type="compositionally biased region" description="Low complexity" evidence="1">
    <location>
        <begin position="39"/>
        <end position="53"/>
    </location>
</feature>
<keyword evidence="3" id="KW-1185">Reference proteome</keyword>
<protein>
    <submittedName>
        <fullName evidence="2">Uncharacterized protein</fullName>
    </submittedName>
</protein>
<name>A0ABR0FBL7_9PEZI</name>
<dbReference type="Proteomes" id="UP001322138">
    <property type="component" value="Unassembled WGS sequence"/>
</dbReference>
<evidence type="ECO:0000256" key="1">
    <source>
        <dbReference type="SAM" id="MobiDB-lite"/>
    </source>
</evidence>
<feature type="region of interest" description="Disordered" evidence="1">
    <location>
        <begin position="39"/>
        <end position="63"/>
    </location>
</feature>
<feature type="compositionally biased region" description="Polar residues" evidence="1">
    <location>
        <begin position="54"/>
        <end position="63"/>
    </location>
</feature>
<dbReference type="GeneID" id="87892006"/>
<comment type="caution">
    <text evidence="2">The sequence shown here is derived from an EMBL/GenBank/DDBJ whole genome shotgun (WGS) entry which is preliminary data.</text>
</comment>
<gene>
    <name evidence="2" type="ORF">QC761_0073350</name>
</gene>
<organism evidence="2 3">
    <name type="scientific">Podospora bellae-mahoneyi</name>
    <dbReference type="NCBI Taxonomy" id="2093777"/>
    <lineage>
        <taxon>Eukaryota</taxon>
        <taxon>Fungi</taxon>
        <taxon>Dikarya</taxon>
        <taxon>Ascomycota</taxon>
        <taxon>Pezizomycotina</taxon>
        <taxon>Sordariomycetes</taxon>
        <taxon>Sordariomycetidae</taxon>
        <taxon>Sordariales</taxon>
        <taxon>Podosporaceae</taxon>
        <taxon>Podospora</taxon>
    </lineage>
</organism>
<evidence type="ECO:0000313" key="2">
    <source>
        <dbReference type="EMBL" id="KAK4641371.1"/>
    </source>
</evidence>
<dbReference type="RefSeq" id="XP_062730347.1">
    <property type="nucleotide sequence ID" value="XM_062872733.1"/>
</dbReference>
<proteinExistence type="predicted"/>
<accession>A0ABR0FBL7</accession>
<dbReference type="EMBL" id="JAFFGZ010000007">
    <property type="protein sequence ID" value="KAK4641371.1"/>
    <property type="molecule type" value="Genomic_DNA"/>
</dbReference>